<dbReference type="InterPro" id="IPR036163">
    <property type="entry name" value="HMA_dom_sf"/>
</dbReference>
<gene>
    <name evidence="4" type="ORF">SAMN04489832_5277</name>
</gene>
<keyword evidence="1" id="KW-0479">Metal-binding</keyword>
<dbReference type="Proteomes" id="UP000185124">
    <property type="component" value="Unassembled WGS sequence"/>
</dbReference>
<evidence type="ECO:0000259" key="3">
    <source>
        <dbReference type="PROSITE" id="PS50846"/>
    </source>
</evidence>
<organism evidence="4 5">
    <name type="scientific">Micromonospora cremea</name>
    <dbReference type="NCBI Taxonomy" id="709881"/>
    <lineage>
        <taxon>Bacteria</taxon>
        <taxon>Bacillati</taxon>
        <taxon>Actinomycetota</taxon>
        <taxon>Actinomycetes</taxon>
        <taxon>Micromonosporales</taxon>
        <taxon>Micromonosporaceae</taxon>
        <taxon>Micromonospora</taxon>
    </lineage>
</organism>
<dbReference type="NCBIfam" id="TIGR00003">
    <property type="entry name" value="copper ion binding protein"/>
    <property type="match status" value="1"/>
</dbReference>
<dbReference type="InterPro" id="IPR000428">
    <property type="entry name" value="Cu-bd"/>
</dbReference>
<dbReference type="InterPro" id="IPR006121">
    <property type="entry name" value="HMA_dom"/>
</dbReference>
<dbReference type="PROSITE" id="PS01047">
    <property type="entry name" value="HMA_1"/>
    <property type="match status" value="1"/>
</dbReference>
<keyword evidence="2" id="KW-0186">Copper</keyword>
<dbReference type="GO" id="GO:0006825">
    <property type="term" value="P:copper ion transport"/>
    <property type="evidence" value="ECO:0007669"/>
    <property type="project" value="InterPro"/>
</dbReference>
<protein>
    <submittedName>
        <fullName evidence="4">Copper ion binding protein</fullName>
    </submittedName>
</protein>
<evidence type="ECO:0000313" key="4">
    <source>
        <dbReference type="EMBL" id="SIN31638.1"/>
    </source>
</evidence>
<dbReference type="CDD" id="cd00371">
    <property type="entry name" value="HMA"/>
    <property type="match status" value="1"/>
</dbReference>
<dbReference type="SUPFAM" id="SSF55008">
    <property type="entry name" value="HMA, heavy metal-associated domain"/>
    <property type="match status" value="1"/>
</dbReference>
<dbReference type="Pfam" id="PF00403">
    <property type="entry name" value="HMA"/>
    <property type="match status" value="1"/>
</dbReference>
<proteinExistence type="predicted"/>
<dbReference type="AlphaFoldDB" id="A0A1N6ACD1"/>
<dbReference type="STRING" id="709881.SAMN04489832_5277"/>
<keyword evidence="5" id="KW-1185">Reference proteome</keyword>
<dbReference type="InterPro" id="IPR017969">
    <property type="entry name" value="Heavy-metal-associated_CS"/>
</dbReference>
<evidence type="ECO:0000256" key="2">
    <source>
        <dbReference type="ARBA" id="ARBA00023008"/>
    </source>
</evidence>
<dbReference type="Gene3D" id="3.30.70.100">
    <property type="match status" value="1"/>
</dbReference>
<dbReference type="EMBL" id="FSQT01000002">
    <property type="protein sequence ID" value="SIN31638.1"/>
    <property type="molecule type" value="Genomic_DNA"/>
</dbReference>
<dbReference type="PRINTS" id="PR00944">
    <property type="entry name" value="CUEXPORT"/>
</dbReference>
<dbReference type="GO" id="GO:0005507">
    <property type="term" value="F:copper ion binding"/>
    <property type="evidence" value="ECO:0007669"/>
    <property type="project" value="InterPro"/>
</dbReference>
<reference evidence="5" key="1">
    <citation type="submission" date="2016-12" db="EMBL/GenBank/DDBJ databases">
        <authorList>
            <person name="Varghese N."/>
            <person name="Submissions S."/>
        </authorList>
    </citation>
    <scope>NUCLEOTIDE SEQUENCE [LARGE SCALE GENOMIC DNA]</scope>
    <source>
        <strain evidence="5">DSM 45599</strain>
    </source>
</reference>
<accession>A0A1N6ACD1</accession>
<dbReference type="InterPro" id="IPR006122">
    <property type="entry name" value="HMA_Cu_ion-bd"/>
</dbReference>
<feature type="domain" description="HMA" evidence="3">
    <location>
        <begin position="23"/>
        <end position="88"/>
    </location>
</feature>
<name>A0A1N6ACD1_9ACTN</name>
<evidence type="ECO:0000256" key="1">
    <source>
        <dbReference type="ARBA" id="ARBA00022723"/>
    </source>
</evidence>
<evidence type="ECO:0000313" key="5">
    <source>
        <dbReference type="Proteomes" id="UP000185124"/>
    </source>
</evidence>
<sequence length="90" mass="9193">MSAFELPQGGICSEVAEGDGSMVNTTYQVQGMTCGHCVSSVSAEVGAIAGVRDVQVDLATGRVTVSSDQPLDVEVVRAAVDEAGYDLVDA</sequence>
<dbReference type="PROSITE" id="PS50846">
    <property type="entry name" value="HMA_2"/>
    <property type="match status" value="1"/>
</dbReference>